<evidence type="ECO:0000313" key="5">
    <source>
        <dbReference type="Proteomes" id="UP000698800"/>
    </source>
</evidence>
<feature type="domain" description="Prenyltransferase alpha-alpha toroid" evidence="3">
    <location>
        <begin position="160"/>
        <end position="203"/>
    </location>
</feature>
<organism evidence="4 5">
    <name type="scientific">Glutinoglossum americanum</name>
    <dbReference type="NCBI Taxonomy" id="1670608"/>
    <lineage>
        <taxon>Eukaryota</taxon>
        <taxon>Fungi</taxon>
        <taxon>Dikarya</taxon>
        <taxon>Ascomycota</taxon>
        <taxon>Pezizomycotina</taxon>
        <taxon>Geoglossomycetes</taxon>
        <taxon>Geoglossales</taxon>
        <taxon>Geoglossaceae</taxon>
        <taxon>Glutinoglossum</taxon>
    </lineage>
</organism>
<sequence length="211" mass="23374">MSGAENILERAEAISRQPTTVETPGITIYTHDKRVQLSSRDTVRTRRGGSQSTSPSERLRELLSNNTNSEQHNIKSTSSKNFEDAEEDNLLFSSNHTMQPSDDPFVPKLFTSLPALRDLLKTDSSDVQDITIQECLPFLAGSKGKGKSTFDFNTRGVPNLDRKAHIAFLHSSLGELPAGFVGVDASRPWMLYWALAGLYLLGEDISAYRGR</sequence>
<keyword evidence="1" id="KW-0677">Repeat</keyword>
<dbReference type="InterPro" id="IPR008930">
    <property type="entry name" value="Terpenoid_cyclase/PrenylTrfase"/>
</dbReference>
<dbReference type="OrthoDB" id="10261146at2759"/>
<reference evidence="4" key="1">
    <citation type="submission" date="2021-03" db="EMBL/GenBank/DDBJ databases">
        <title>Comparative genomics and phylogenomic investigation of the class Geoglossomycetes provide insights into ecological specialization and systematics.</title>
        <authorList>
            <person name="Melie T."/>
            <person name="Pirro S."/>
            <person name="Miller A.N."/>
            <person name="Quandt A."/>
        </authorList>
    </citation>
    <scope>NUCLEOTIDE SEQUENCE</scope>
    <source>
        <strain evidence="4">GBOQ0MN5Z8</strain>
    </source>
</reference>
<proteinExistence type="predicted"/>
<dbReference type="Pfam" id="PF00432">
    <property type="entry name" value="Prenyltrans"/>
    <property type="match status" value="1"/>
</dbReference>
<comment type="caution">
    <text evidence="4">The sequence shown here is derived from an EMBL/GenBank/DDBJ whole genome shotgun (WGS) entry which is preliminary data.</text>
</comment>
<evidence type="ECO:0000259" key="3">
    <source>
        <dbReference type="Pfam" id="PF00432"/>
    </source>
</evidence>
<dbReference type="EMBL" id="JAGHQL010000155">
    <property type="protein sequence ID" value="KAH0537238.1"/>
    <property type="molecule type" value="Genomic_DNA"/>
</dbReference>
<feature type="region of interest" description="Disordered" evidence="2">
    <location>
        <begin position="1"/>
        <end position="58"/>
    </location>
</feature>
<name>A0A9P8KVH8_9PEZI</name>
<keyword evidence="5" id="KW-1185">Reference proteome</keyword>
<dbReference type="AlphaFoldDB" id="A0A9P8KVH8"/>
<accession>A0A9P8KVH8</accession>
<evidence type="ECO:0000313" key="4">
    <source>
        <dbReference type="EMBL" id="KAH0537238.1"/>
    </source>
</evidence>
<evidence type="ECO:0000256" key="1">
    <source>
        <dbReference type="ARBA" id="ARBA00022737"/>
    </source>
</evidence>
<dbReference type="Gene3D" id="1.50.10.20">
    <property type="match status" value="1"/>
</dbReference>
<dbReference type="InterPro" id="IPR001330">
    <property type="entry name" value="Prenyltrans"/>
</dbReference>
<gene>
    <name evidence="4" type="ORF">FGG08_005940</name>
</gene>
<protein>
    <recommendedName>
        <fullName evidence="3">Prenyltransferase alpha-alpha toroid domain-containing protein</fullName>
    </recommendedName>
</protein>
<evidence type="ECO:0000256" key="2">
    <source>
        <dbReference type="SAM" id="MobiDB-lite"/>
    </source>
</evidence>
<dbReference type="Proteomes" id="UP000698800">
    <property type="component" value="Unassembled WGS sequence"/>
</dbReference>
<dbReference type="SUPFAM" id="SSF48239">
    <property type="entry name" value="Terpenoid cyclases/Protein prenyltransferases"/>
    <property type="match status" value="1"/>
</dbReference>
<dbReference type="GO" id="GO:0003824">
    <property type="term" value="F:catalytic activity"/>
    <property type="evidence" value="ECO:0007669"/>
    <property type="project" value="InterPro"/>
</dbReference>